<dbReference type="EMBL" id="CP116942">
    <property type="protein sequence ID" value="WCO65328.1"/>
    <property type="molecule type" value="Genomic_DNA"/>
</dbReference>
<dbReference type="Proteomes" id="UP001216390">
    <property type="component" value="Chromosome"/>
</dbReference>
<dbReference type="KEGG" id="ima:PO878_12560"/>
<dbReference type="AlphaFoldDB" id="A0AAE9Y6M3"/>
<reference evidence="1" key="1">
    <citation type="submission" date="2023-01" db="EMBL/GenBank/DDBJ databases">
        <title>The diversity of Class Acidimicrobiia in South China Sea sediment environments and the proposal of Iamia marina sp. nov., a novel species of the genus Iamia.</title>
        <authorList>
            <person name="He Y."/>
            <person name="Tian X."/>
        </authorList>
    </citation>
    <scope>NUCLEOTIDE SEQUENCE</scope>
    <source>
        <strain evidence="1">DSM 19957</strain>
    </source>
</reference>
<dbReference type="Gene3D" id="3.40.30.10">
    <property type="entry name" value="Glutaredoxin"/>
    <property type="match status" value="1"/>
</dbReference>
<sequence length="231" mass="25403">MADVELFWDPVCPFCWVTSRWVRQVQEVRDLTVGWRLISLRFLNEPIGYDDRPPFYPAVHARGTELLRVAAAVRDDHGAEAVGPLYEALGGLLWETPAPRMESGRDMADHQLRDLDLPSVLEGLGLDPTHAEAATSEAWDEAIRAETEEATGRVGGDVGTPIITLDPPDGPSFFGPVISEEPPTAEEAGAAWDAMVTLARWPGFSELKRTLRSVPVTALTAPFADQTTRMR</sequence>
<dbReference type="RefSeq" id="WP_272734853.1">
    <property type="nucleotide sequence ID" value="NZ_CP116942.1"/>
</dbReference>
<evidence type="ECO:0000313" key="1">
    <source>
        <dbReference type="EMBL" id="WCO65328.1"/>
    </source>
</evidence>
<dbReference type="CDD" id="cd02972">
    <property type="entry name" value="DsbA_family"/>
    <property type="match status" value="1"/>
</dbReference>
<keyword evidence="2" id="KW-1185">Reference proteome</keyword>
<proteinExistence type="predicted"/>
<organism evidence="1 2">
    <name type="scientific">Iamia majanohamensis</name>
    <dbReference type="NCBI Taxonomy" id="467976"/>
    <lineage>
        <taxon>Bacteria</taxon>
        <taxon>Bacillati</taxon>
        <taxon>Actinomycetota</taxon>
        <taxon>Acidimicrobiia</taxon>
        <taxon>Acidimicrobiales</taxon>
        <taxon>Iamiaceae</taxon>
        <taxon>Iamia</taxon>
    </lineage>
</organism>
<gene>
    <name evidence="1" type="ORF">PO878_12560</name>
</gene>
<dbReference type="SUPFAM" id="SSF52833">
    <property type="entry name" value="Thioredoxin-like"/>
    <property type="match status" value="1"/>
</dbReference>
<dbReference type="InterPro" id="IPR036249">
    <property type="entry name" value="Thioredoxin-like_sf"/>
</dbReference>
<evidence type="ECO:0008006" key="3">
    <source>
        <dbReference type="Google" id="ProtNLM"/>
    </source>
</evidence>
<evidence type="ECO:0000313" key="2">
    <source>
        <dbReference type="Proteomes" id="UP001216390"/>
    </source>
</evidence>
<name>A0AAE9Y6M3_9ACTN</name>
<accession>A0AAE9Y6M3</accession>
<protein>
    <recommendedName>
        <fullName evidence="3">DSBA-like thioredoxin domain-containing protein</fullName>
    </recommendedName>
</protein>
<dbReference type="InterPro" id="IPR053977">
    <property type="entry name" value="Rv2466c-like"/>
</dbReference>
<dbReference type="Pfam" id="PF22234">
    <property type="entry name" value="Rv2466c-like"/>
    <property type="match status" value="1"/>
</dbReference>